<reference evidence="1 2" key="1">
    <citation type="submission" date="2017-04" db="EMBL/GenBank/DDBJ databases">
        <title>Novel microbial lineages endemic to geothermal iron-oxide mats fill important gaps in the evolutionary history of Archaea.</title>
        <authorList>
            <person name="Jay Z.J."/>
            <person name="Beam J.P."/>
            <person name="Dlakic M."/>
            <person name="Rusch D.B."/>
            <person name="Kozubal M.A."/>
            <person name="Inskeep W.P."/>
        </authorList>
    </citation>
    <scope>NUCLEOTIDE SEQUENCE [LARGE SCALE GENOMIC DNA]</scope>
    <source>
        <strain evidence="1">ECH_B_SAG-C16</strain>
    </source>
</reference>
<dbReference type="EMBL" id="NEXK01000082">
    <property type="protein sequence ID" value="PSN94381.1"/>
    <property type="molecule type" value="Genomic_DNA"/>
</dbReference>
<sequence length="164" mass="18101">MALTIFALVVLGIITVFVAYPSHPQPIGVKQVDSAFGGTWLRENNESFTFSVLTNGTIRIIYFNGSAQTIPPNYKHGIGGLQDFGAGILDRGGFIESFKQANGTATLTIVALKVNNAETHLFIKGLNTTPTVILQKYNGYLYFFDGNNLTAVYDYKYIMYIIWA</sequence>
<protein>
    <submittedName>
        <fullName evidence="1">Uncharacterized protein</fullName>
    </submittedName>
</protein>
<comment type="caution">
    <text evidence="1">The sequence shown here is derived from an EMBL/GenBank/DDBJ whole genome shotgun (WGS) entry which is preliminary data.</text>
</comment>
<accession>A0A2R6B6U3</accession>
<evidence type="ECO:0000313" key="1">
    <source>
        <dbReference type="EMBL" id="PSN94381.1"/>
    </source>
</evidence>
<name>A0A2R6B6U3_9ARCH</name>
<dbReference type="Proteomes" id="UP000240681">
    <property type="component" value="Unassembled WGS sequence"/>
</dbReference>
<evidence type="ECO:0000313" key="2">
    <source>
        <dbReference type="Proteomes" id="UP000240681"/>
    </source>
</evidence>
<organism evidence="1 2">
    <name type="scientific">Candidatus Marsarchaeota G2 archaeon ECH_B_SAG-C16</name>
    <dbReference type="NCBI Taxonomy" id="1978163"/>
    <lineage>
        <taxon>Archaea</taxon>
        <taxon>Candidatus Marsarchaeota</taxon>
        <taxon>Candidatus Marsarchaeota group 2</taxon>
    </lineage>
</organism>
<gene>
    <name evidence="1" type="ORF">B9Q09_04260</name>
</gene>
<proteinExistence type="predicted"/>
<dbReference type="AlphaFoldDB" id="A0A2R6B6U3"/>